<organism evidence="1 2">
    <name type="scientific">Capitella teleta</name>
    <name type="common">Polychaete worm</name>
    <dbReference type="NCBI Taxonomy" id="283909"/>
    <lineage>
        <taxon>Eukaryota</taxon>
        <taxon>Metazoa</taxon>
        <taxon>Spiralia</taxon>
        <taxon>Lophotrochozoa</taxon>
        <taxon>Annelida</taxon>
        <taxon>Polychaeta</taxon>
        <taxon>Sedentaria</taxon>
        <taxon>Scolecida</taxon>
        <taxon>Capitellidae</taxon>
        <taxon>Capitella</taxon>
    </lineage>
</organism>
<proteinExistence type="predicted"/>
<reference evidence="2" key="2">
    <citation type="journal article" date="2013" name="Nature">
        <title>Insights into bilaterian evolution from three spiralian genomes.</title>
        <authorList>
            <person name="Simakov O."/>
            <person name="Marletaz F."/>
            <person name="Cho S.J."/>
            <person name="Edsinger-Gonzales E."/>
            <person name="Havlak P."/>
            <person name="Hellsten U."/>
            <person name="Kuo D.H."/>
            <person name="Larsson T."/>
            <person name="Lv J."/>
            <person name="Arendt D."/>
            <person name="Savage R."/>
            <person name="Osoegawa K."/>
            <person name="de Jong P."/>
            <person name="Grimwood J."/>
            <person name="Chapman J.A."/>
            <person name="Shapiro H."/>
            <person name="Aerts A."/>
            <person name="Otillar R.P."/>
            <person name="Terry A.Y."/>
            <person name="Boore J.L."/>
            <person name="Grigoriev I.V."/>
            <person name="Lindberg D.R."/>
            <person name="Seaver E.C."/>
            <person name="Weisblat D.A."/>
            <person name="Putnam N.H."/>
            <person name="Rokhsar D.S."/>
        </authorList>
    </citation>
    <scope>NUCLEOTIDE SEQUENCE</scope>
    <source>
        <strain evidence="2">I ESC-2004</strain>
    </source>
</reference>
<evidence type="ECO:0000313" key="2">
    <source>
        <dbReference type="Proteomes" id="UP000014760"/>
    </source>
</evidence>
<protein>
    <submittedName>
        <fullName evidence="1">Uncharacterized protein</fullName>
    </submittedName>
</protein>
<dbReference type="HOGENOM" id="CLU_1972585_0_0_1"/>
<name>X1ZVB9_CAPTE</name>
<keyword evidence="2" id="KW-1185">Reference proteome</keyword>
<reference evidence="1" key="3">
    <citation type="submission" date="2015-06" db="UniProtKB">
        <authorList>
            <consortium name="EnsemblMetazoa"/>
        </authorList>
    </citation>
    <scope>IDENTIFICATION</scope>
</reference>
<dbReference type="AlphaFoldDB" id="X1ZVB9"/>
<dbReference type="Proteomes" id="UP000014760">
    <property type="component" value="Unassembled WGS sequence"/>
</dbReference>
<dbReference type="EMBL" id="AMQN01000452">
    <property type="status" value="NOT_ANNOTATED_CDS"/>
    <property type="molecule type" value="Genomic_DNA"/>
</dbReference>
<dbReference type="EnsemblMetazoa" id="CapteT195652">
    <property type="protein sequence ID" value="CapteP195652"/>
    <property type="gene ID" value="CapteG195652"/>
</dbReference>
<evidence type="ECO:0000313" key="1">
    <source>
        <dbReference type="EnsemblMetazoa" id="CapteP195652"/>
    </source>
</evidence>
<reference evidence="2" key="1">
    <citation type="submission" date="2012-12" db="EMBL/GenBank/DDBJ databases">
        <authorList>
            <person name="Hellsten U."/>
            <person name="Grimwood J."/>
            <person name="Chapman J.A."/>
            <person name="Shapiro H."/>
            <person name="Aerts A."/>
            <person name="Otillar R.P."/>
            <person name="Terry A.Y."/>
            <person name="Boore J.L."/>
            <person name="Simakov O."/>
            <person name="Marletaz F."/>
            <person name="Cho S.-J."/>
            <person name="Edsinger-Gonzales E."/>
            <person name="Havlak P."/>
            <person name="Kuo D.-H."/>
            <person name="Larsson T."/>
            <person name="Lv J."/>
            <person name="Arendt D."/>
            <person name="Savage R."/>
            <person name="Osoegawa K."/>
            <person name="de Jong P."/>
            <person name="Lindberg D.R."/>
            <person name="Seaver E.C."/>
            <person name="Weisblat D.A."/>
            <person name="Putnam N.H."/>
            <person name="Grigoriev I.V."/>
            <person name="Rokhsar D.S."/>
        </authorList>
    </citation>
    <scope>NUCLEOTIDE SEQUENCE</scope>
    <source>
        <strain evidence="2">I ESC-2004</strain>
    </source>
</reference>
<sequence length="127" mass="14827">MAKTRIFNKGIIVILVVILTLFVLLLELHNADKSPTVPPPAVYFPLRHRDPVIRVLVWTSLMVHRDAQSMSRLTIPMTRCYDEGQLDHRFECTFTRNHDELDTSYAILIRGRYIPKHDMPPKLPHQK</sequence>
<accession>X1ZVB9</accession>